<dbReference type="AlphaFoldDB" id="A0A1N6VD31"/>
<dbReference type="EMBL" id="JACHCA010000003">
    <property type="protein sequence ID" value="MBB6127307.1"/>
    <property type="molecule type" value="Genomic_DNA"/>
</dbReference>
<evidence type="ECO:0000313" key="5">
    <source>
        <dbReference type="Proteomes" id="UP000548326"/>
    </source>
</evidence>
<dbReference type="Proteomes" id="UP000548326">
    <property type="component" value="Unassembled WGS sequence"/>
</dbReference>
<evidence type="ECO:0000313" key="3">
    <source>
        <dbReference type="EMBL" id="MBB6127307.1"/>
    </source>
</evidence>
<dbReference type="Proteomes" id="UP000541583">
    <property type="component" value="Unassembled WGS sequence"/>
</dbReference>
<evidence type="ECO:0000313" key="4">
    <source>
        <dbReference type="Proteomes" id="UP000541583"/>
    </source>
</evidence>
<comment type="caution">
    <text evidence="3">The sequence shown here is derived from an EMBL/GenBank/DDBJ whole genome shotgun (WGS) entry which is preliminary data.</text>
</comment>
<keyword evidence="1" id="KW-0812">Transmembrane</keyword>
<sequence>MKLRLTDKVLIFFILLMAILVQRPDYQMMNAMVSGLHPNWGLVPHLKSFIALFTNISYFLRGVYQEYHL</sequence>
<evidence type="ECO:0000313" key="2">
    <source>
        <dbReference type="EMBL" id="MBB6109101.1"/>
    </source>
</evidence>
<name>A0A1N6VD31_9SPHI</name>
<feature type="transmembrane region" description="Helical" evidence="1">
    <location>
        <begin position="48"/>
        <end position="64"/>
    </location>
</feature>
<accession>A0A1N6VD31</accession>
<keyword evidence="4" id="KW-1185">Reference proteome</keyword>
<proteinExistence type="predicted"/>
<gene>
    <name evidence="3" type="ORF">HDF22_001413</name>
    <name evidence="2" type="ORF">HDF23_001844</name>
</gene>
<reference evidence="4 5" key="1">
    <citation type="submission" date="2020-08" db="EMBL/GenBank/DDBJ databases">
        <title>Genomic Encyclopedia of Type Strains, Phase IV (KMG-V): Genome sequencing to study the core and pangenomes of soil and plant-associated prokaryotes.</title>
        <authorList>
            <person name="Whitman W."/>
        </authorList>
    </citation>
    <scope>NUCLEOTIDE SEQUENCE [LARGE SCALE GENOMIC DNA]</scope>
    <source>
        <strain evidence="2 4">ANJLi2</strain>
        <strain evidence="3 5">MP601</strain>
    </source>
</reference>
<protein>
    <submittedName>
        <fullName evidence="3">Uncharacterized protein</fullName>
    </submittedName>
</protein>
<keyword evidence="1" id="KW-1133">Transmembrane helix</keyword>
<dbReference type="EMBL" id="JACHCB010000003">
    <property type="protein sequence ID" value="MBB6109101.1"/>
    <property type="molecule type" value="Genomic_DNA"/>
</dbReference>
<keyword evidence="1" id="KW-0472">Membrane</keyword>
<organism evidence="3 5">
    <name type="scientific">Mucilaginibacter lappiensis</name>
    <dbReference type="NCBI Taxonomy" id="354630"/>
    <lineage>
        <taxon>Bacteria</taxon>
        <taxon>Pseudomonadati</taxon>
        <taxon>Bacteroidota</taxon>
        <taxon>Sphingobacteriia</taxon>
        <taxon>Sphingobacteriales</taxon>
        <taxon>Sphingobacteriaceae</taxon>
        <taxon>Mucilaginibacter</taxon>
    </lineage>
</organism>
<evidence type="ECO:0000256" key="1">
    <source>
        <dbReference type="SAM" id="Phobius"/>
    </source>
</evidence>